<keyword evidence="1" id="KW-1133">Transmembrane helix</keyword>
<dbReference type="AlphaFoldDB" id="A0A1I5L899"/>
<feature type="transmembrane region" description="Helical" evidence="1">
    <location>
        <begin position="188"/>
        <end position="209"/>
    </location>
</feature>
<dbReference type="STRING" id="604088.SAMN04488060_0821"/>
<feature type="transmembrane region" description="Helical" evidence="1">
    <location>
        <begin position="57"/>
        <end position="79"/>
    </location>
</feature>
<dbReference type="EMBL" id="FOWZ01000001">
    <property type="protein sequence ID" value="SFO93569.1"/>
    <property type="molecule type" value="Genomic_DNA"/>
</dbReference>
<name>A0A1I5L899_9SPHN</name>
<gene>
    <name evidence="2" type="ORF">SAMN04488060_0821</name>
</gene>
<proteinExistence type="predicted"/>
<reference evidence="3" key="1">
    <citation type="submission" date="2016-10" db="EMBL/GenBank/DDBJ databases">
        <authorList>
            <person name="Varghese N."/>
            <person name="Submissions S."/>
        </authorList>
    </citation>
    <scope>NUCLEOTIDE SEQUENCE [LARGE SCALE GENOMIC DNA]</scope>
    <source>
        <strain evidence="3">CGMCC 1.7715</strain>
    </source>
</reference>
<accession>A0A1I5L899</accession>
<dbReference type="NCBIfam" id="NF038065">
    <property type="entry name" value="Pr6Pr"/>
    <property type="match status" value="1"/>
</dbReference>
<keyword evidence="1" id="KW-0472">Membrane</keyword>
<dbReference type="Proteomes" id="UP000199331">
    <property type="component" value="Unassembled WGS sequence"/>
</dbReference>
<protein>
    <recommendedName>
        <fullName evidence="4">FAR-17a/AIG1-like protein</fullName>
    </recommendedName>
</protein>
<keyword evidence="3" id="KW-1185">Reference proteome</keyword>
<organism evidence="2 3">
    <name type="scientific">Qipengyuania nanhaisediminis</name>
    <dbReference type="NCBI Taxonomy" id="604088"/>
    <lineage>
        <taxon>Bacteria</taxon>
        <taxon>Pseudomonadati</taxon>
        <taxon>Pseudomonadota</taxon>
        <taxon>Alphaproteobacteria</taxon>
        <taxon>Sphingomonadales</taxon>
        <taxon>Erythrobacteraceae</taxon>
        <taxon>Qipengyuania</taxon>
    </lineage>
</organism>
<evidence type="ECO:0008006" key="4">
    <source>
        <dbReference type="Google" id="ProtNLM"/>
    </source>
</evidence>
<dbReference type="InterPro" id="IPR049713">
    <property type="entry name" value="Pr6Pr-like"/>
</dbReference>
<keyword evidence="1" id="KW-0812">Transmembrane</keyword>
<sequence>MSLLKRRGRYATLMTTQFKQRARLTAGLISAAAFAALIAQAFIGAGPDTNPLVAFAQLMRFFTIWSNLAAAMLMGWIALRGSTHSSLPFALATALAIVAIVYHALLAQDHHPVGLDWYTNQMHHTLVPLAVIAWWIAFTEPSDNTWNSVPAVMVAPVLYTVFALTYGEASGFYAYFFLDVARFGYGPVLANILGLAVVFMIFGLILLGLRRLLSARA</sequence>
<feature type="transmembrane region" description="Helical" evidence="1">
    <location>
        <begin position="86"/>
        <end position="105"/>
    </location>
</feature>
<feature type="transmembrane region" description="Helical" evidence="1">
    <location>
        <begin position="117"/>
        <end position="137"/>
    </location>
</feature>
<evidence type="ECO:0000256" key="1">
    <source>
        <dbReference type="SAM" id="Phobius"/>
    </source>
</evidence>
<feature type="transmembrane region" description="Helical" evidence="1">
    <location>
        <begin position="149"/>
        <end position="176"/>
    </location>
</feature>
<evidence type="ECO:0000313" key="3">
    <source>
        <dbReference type="Proteomes" id="UP000199331"/>
    </source>
</evidence>
<evidence type="ECO:0000313" key="2">
    <source>
        <dbReference type="EMBL" id="SFO93569.1"/>
    </source>
</evidence>